<dbReference type="NCBIfam" id="TIGR00254">
    <property type="entry name" value="GGDEF"/>
    <property type="match status" value="1"/>
</dbReference>
<name>A0A2N5Y5N3_9GAMM</name>
<accession>A0A2N5Y5N3</accession>
<keyword evidence="4" id="KW-1185">Reference proteome</keyword>
<dbReference type="Gene3D" id="3.20.20.450">
    <property type="entry name" value="EAL domain"/>
    <property type="match status" value="1"/>
</dbReference>
<dbReference type="PANTHER" id="PTHR33121">
    <property type="entry name" value="CYCLIC DI-GMP PHOSPHODIESTERASE PDEF"/>
    <property type="match status" value="1"/>
</dbReference>
<dbReference type="PROSITE" id="PS50887">
    <property type="entry name" value="GGDEF"/>
    <property type="match status" value="1"/>
</dbReference>
<dbReference type="CDD" id="cd01948">
    <property type="entry name" value="EAL"/>
    <property type="match status" value="1"/>
</dbReference>
<evidence type="ECO:0000313" key="3">
    <source>
        <dbReference type="EMBL" id="PLW83698.1"/>
    </source>
</evidence>
<dbReference type="InterPro" id="IPR043128">
    <property type="entry name" value="Rev_trsase/Diguanyl_cyclase"/>
</dbReference>
<dbReference type="InterPro" id="IPR001633">
    <property type="entry name" value="EAL_dom"/>
</dbReference>
<evidence type="ECO:0008006" key="5">
    <source>
        <dbReference type="Google" id="ProtNLM"/>
    </source>
</evidence>
<feature type="domain" description="GGDEF" evidence="2">
    <location>
        <begin position="29"/>
        <end position="160"/>
    </location>
</feature>
<dbReference type="EMBL" id="PKLZ01000002">
    <property type="protein sequence ID" value="PLW83698.1"/>
    <property type="molecule type" value="Genomic_DNA"/>
</dbReference>
<dbReference type="GO" id="GO:0071111">
    <property type="term" value="F:cyclic-guanylate-specific phosphodiesterase activity"/>
    <property type="evidence" value="ECO:0007669"/>
    <property type="project" value="InterPro"/>
</dbReference>
<evidence type="ECO:0000313" key="4">
    <source>
        <dbReference type="Proteomes" id="UP000234845"/>
    </source>
</evidence>
<dbReference type="AlphaFoldDB" id="A0A2N5Y5N3"/>
<dbReference type="InterPro" id="IPR029787">
    <property type="entry name" value="Nucleotide_cyclase"/>
</dbReference>
<dbReference type="InterPro" id="IPR035919">
    <property type="entry name" value="EAL_sf"/>
</dbReference>
<comment type="caution">
    <text evidence="3">The sequence shown here is derived from an EMBL/GenBank/DDBJ whole genome shotgun (WGS) entry which is preliminary data.</text>
</comment>
<dbReference type="Pfam" id="PF00990">
    <property type="entry name" value="GGDEF"/>
    <property type="match status" value="1"/>
</dbReference>
<dbReference type="OrthoDB" id="9812358at2"/>
<feature type="domain" description="EAL" evidence="1">
    <location>
        <begin position="170"/>
        <end position="422"/>
    </location>
</feature>
<dbReference type="SUPFAM" id="SSF55073">
    <property type="entry name" value="Nucleotide cyclase"/>
    <property type="match status" value="1"/>
</dbReference>
<dbReference type="SUPFAM" id="SSF141868">
    <property type="entry name" value="EAL domain-like"/>
    <property type="match status" value="1"/>
</dbReference>
<gene>
    <name evidence="3" type="ORF">CWI75_04970</name>
</gene>
<dbReference type="InterPro" id="IPR000160">
    <property type="entry name" value="GGDEF_dom"/>
</dbReference>
<organism evidence="3 4">
    <name type="scientific">Kineobactrum sediminis</name>
    <dbReference type="NCBI Taxonomy" id="1905677"/>
    <lineage>
        <taxon>Bacteria</taxon>
        <taxon>Pseudomonadati</taxon>
        <taxon>Pseudomonadota</taxon>
        <taxon>Gammaproteobacteria</taxon>
        <taxon>Cellvibrionales</taxon>
        <taxon>Halieaceae</taxon>
        <taxon>Kineobactrum</taxon>
    </lineage>
</organism>
<evidence type="ECO:0000259" key="1">
    <source>
        <dbReference type="PROSITE" id="PS50883"/>
    </source>
</evidence>
<dbReference type="SMART" id="SM00267">
    <property type="entry name" value="GGDEF"/>
    <property type="match status" value="1"/>
</dbReference>
<protein>
    <recommendedName>
        <fullName evidence="5">Bifunctional diguanylate cyclase/phosphodiesterase</fullName>
    </recommendedName>
</protein>
<dbReference type="RefSeq" id="WP_101520379.1">
    <property type="nucleotide sequence ID" value="NZ_PKLZ01000002.1"/>
</dbReference>
<evidence type="ECO:0000259" key="2">
    <source>
        <dbReference type="PROSITE" id="PS50887"/>
    </source>
</evidence>
<dbReference type="PROSITE" id="PS50883">
    <property type="entry name" value="EAL"/>
    <property type="match status" value="1"/>
</dbReference>
<dbReference type="Gene3D" id="3.30.70.270">
    <property type="match status" value="1"/>
</dbReference>
<sequence length="430" mass="47488">MTNSNLVLDRDGFLAALQEQASRARAAGDHQGLMLIDLSNLRPINHRHGYEIGDQLLAEAGRQLLAISKLPNTVFRIGGHTFAFILAELNTPAFIALAFNRVQRLLDEMLFIDDAITPVQLRIGLAVNLESKHSPLAMLASAEASLARVKQGHALEIDALLAEHDVTQGDAVLEQHFSEALYNNAFDVYFQPKVDLRTGDVCSAEVLIRWHLPDFGAVPPERIVELAEASGQMYELTRWVVNRALRTMREWRDSTAISLAVNIPAGLINSPDLANMLQGALRIWGVEPSMLTLEVTEGAVIEDKDAGFVNLLHLRELGLGLSIDDFGTGYSSLSYFKHIPATEIKIDQSFVRRILDDSQDRALVGIIIDIAHLFGFSVVAEGVEDFPTLQCLRELGCDVVQGYLYSRALPESEFLAWLRQCNGRPVVEAG</sequence>
<dbReference type="InterPro" id="IPR050706">
    <property type="entry name" value="Cyclic-di-GMP_PDE-like"/>
</dbReference>
<dbReference type="Proteomes" id="UP000234845">
    <property type="component" value="Unassembled WGS sequence"/>
</dbReference>
<dbReference type="PANTHER" id="PTHR33121:SF79">
    <property type="entry name" value="CYCLIC DI-GMP PHOSPHODIESTERASE PDED-RELATED"/>
    <property type="match status" value="1"/>
</dbReference>
<dbReference type="Pfam" id="PF00563">
    <property type="entry name" value="EAL"/>
    <property type="match status" value="1"/>
</dbReference>
<reference evidence="4" key="1">
    <citation type="submission" date="2017-11" db="EMBL/GenBank/DDBJ databases">
        <title>The draft genome sequence of Chromatocurvus sp. F02.</title>
        <authorList>
            <person name="Du Z.-J."/>
            <person name="Chang Y.-Q."/>
        </authorList>
    </citation>
    <scope>NUCLEOTIDE SEQUENCE [LARGE SCALE GENOMIC DNA]</scope>
    <source>
        <strain evidence="4">F02</strain>
    </source>
</reference>
<dbReference type="SMART" id="SM00052">
    <property type="entry name" value="EAL"/>
    <property type="match status" value="1"/>
</dbReference>
<dbReference type="CDD" id="cd01949">
    <property type="entry name" value="GGDEF"/>
    <property type="match status" value="1"/>
</dbReference>
<proteinExistence type="predicted"/>